<keyword evidence="7" id="KW-1185">Reference proteome</keyword>
<dbReference type="GO" id="GO:0031505">
    <property type="term" value="P:fungal-type cell wall organization"/>
    <property type="evidence" value="ECO:0007669"/>
    <property type="project" value="TreeGrafter"/>
</dbReference>
<feature type="transmembrane region" description="Helical" evidence="1">
    <location>
        <begin position="388"/>
        <end position="407"/>
    </location>
</feature>
<keyword evidence="1" id="KW-0812">Transmembrane</keyword>
<dbReference type="InterPro" id="IPR057315">
    <property type="entry name" value="Exo_endo_phos_PGAP2IP_C"/>
</dbReference>
<feature type="transmembrane region" description="Helical" evidence="1">
    <location>
        <begin position="20"/>
        <end position="43"/>
    </location>
</feature>
<feature type="transmembrane region" description="Helical" evidence="1">
    <location>
        <begin position="141"/>
        <end position="162"/>
    </location>
</feature>
<feature type="transmembrane region" description="Helical" evidence="1">
    <location>
        <begin position="357"/>
        <end position="376"/>
    </location>
</feature>
<feature type="transmembrane region" description="Helical" evidence="1">
    <location>
        <begin position="506"/>
        <end position="524"/>
    </location>
</feature>
<accession>A0A1X2HE64</accession>
<evidence type="ECO:0000259" key="5">
    <source>
        <dbReference type="Pfam" id="PF23226"/>
    </source>
</evidence>
<feature type="domain" description="CWH43-like N-terminal" evidence="2">
    <location>
        <begin position="17"/>
        <end position="229"/>
    </location>
</feature>
<dbReference type="InterPro" id="IPR019402">
    <property type="entry name" value="CWH43_N"/>
</dbReference>
<feature type="transmembrane region" description="Helical" evidence="1">
    <location>
        <begin position="555"/>
        <end position="573"/>
    </location>
</feature>
<sequence length="965" mass="108258">MSSSDGTPRVVTKFGAKHVAYAHTICAYSAFILALFLGCYTHYYKIVTNEYFGYPDEWFPSVSATTGDRYPARAFFQILIALTSGPRFALVVLWYFYTTRSAFTSSRAFGKFLMLVGITRTVACGGWVYITSTDDHMTHDIAMGLYLVCTLPWQLGVVYTTSRSIPQALKWRRILTGAFFTTLPPMIYYFLQHKVYRVPGAYTTYAFFEWSLILYDVAFDAVSALEFQTFELGVVDVSGGRPVPVTKEGSATVGRPEDAISPFFLHTLSAIRAYVSEVYLAFVFWSMLTSLALLIWYFPLWHMGISGYEAFLLITITPMVLGIRPLRRVMANQRGFFHLISLIGLASYAVQDPAYRLICTAVGLGISTTTWMATWIESRNTVGKQERSTLIWGVGLLVHNVVKMAWWTENPIWPIMNSTNGGCNLVGLVLAAVACIEVLVRDNMNRKPSHDVSTQMATHTVADGNSWFQAAAGFGGVLFALHSLFSDSSAIMRWSVDGYPSFGPEPVPWGVATIAALALGLYVSPKQSLTTSLMWFGMGGLGCTAFYVFAGWNAYYGGLALGFYCTSILLPIIRALSVHPPFKTLLTAFMCYNVLCLASVWTVAYAFVPGGVYLRERIHWVLALMMAFIGLGVYNARKQVEEDHLSKALVQRPLVKEARSLTRLALVAVMAISGLVATTRSLASVTPAPYHPAEKSFTAGIWTIHFALDNDMWASERRMRDAIRDLELDVVGLLESDTMRIIMGNRDWAQYIAEDLGYYLDYGPSTMKHTWGCLLLSKFPILQSEHHLLPSPVGELACAIHATLDVYGQPVDFIVSHNGQEEDPEDRRLQTTELARIMRTSPNPFVFLGYVVTKPQQPLYYTLFNDGNMNDIDPSDWDRWCQYVGYRGLRRVAYARVSHGHITDTEIQTGKFQVVDNPPNYWKASYERIQESQVAPGLRYPAIFRGAGIRGHRYHVFNEPRYFVH</sequence>
<feature type="transmembrane region" description="Helical" evidence="1">
    <location>
        <begin position="278"/>
        <end position="299"/>
    </location>
</feature>
<feature type="transmembrane region" description="Helical" evidence="1">
    <location>
        <begin position="661"/>
        <end position="683"/>
    </location>
</feature>
<feature type="transmembrane region" description="Helical" evidence="1">
    <location>
        <begin position="109"/>
        <end position="129"/>
    </location>
</feature>
<evidence type="ECO:0000313" key="6">
    <source>
        <dbReference type="EMBL" id="ORY97211.1"/>
    </source>
</evidence>
<evidence type="ECO:0000259" key="2">
    <source>
        <dbReference type="Pfam" id="PF10277"/>
    </source>
</evidence>
<feature type="transmembrane region" description="Helical" evidence="1">
    <location>
        <begin position="74"/>
        <end position="97"/>
    </location>
</feature>
<protein>
    <submittedName>
        <fullName evidence="6">Frag1/DRAM/Sfk1 family-domain-containing protein</fullName>
    </submittedName>
</protein>
<gene>
    <name evidence="6" type="ORF">BCR43DRAFT_472246</name>
</gene>
<comment type="caution">
    <text evidence="6">The sequence shown here is derived from an EMBL/GenBank/DDBJ whole genome shotgun (WGS) entry which is preliminary data.</text>
</comment>
<dbReference type="Proteomes" id="UP000242180">
    <property type="component" value="Unassembled WGS sequence"/>
</dbReference>
<proteinExistence type="predicted"/>
<keyword evidence="1" id="KW-1133">Transmembrane helix</keyword>
<feature type="domain" description="PGAP2IP first transmembrane" evidence="4">
    <location>
        <begin position="282"/>
        <end position="437"/>
    </location>
</feature>
<evidence type="ECO:0000259" key="3">
    <source>
        <dbReference type="Pfam" id="PF23021"/>
    </source>
</evidence>
<feature type="transmembrane region" description="Helical" evidence="1">
    <location>
        <begin position="419"/>
        <end position="440"/>
    </location>
</feature>
<reference evidence="6 7" key="1">
    <citation type="submission" date="2016-07" db="EMBL/GenBank/DDBJ databases">
        <title>Pervasive Adenine N6-methylation of Active Genes in Fungi.</title>
        <authorList>
            <consortium name="DOE Joint Genome Institute"/>
            <person name="Mondo S.J."/>
            <person name="Dannebaum R.O."/>
            <person name="Kuo R.C."/>
            <person name="Labutti K."/>
            <person name="Haridas S."/>
            <person name="Kuo A."/>
            <person name="Salamov A."/>
            <person name="Ahrendt S.R."/>
            <person name="Lipzen A."/>
            <person name="Sullivan W."/>
            <person name="Andreopoulos W.B."/>
            <person name="Clum A."/>
            <person name="Lindquist E."/>
            <person name="Daum C."/>
            <person name="Ramamoorthy G.K."/>
            <person name="Gryganskyi A."/>
            <person name="Culley D."/>
            <person name="Magnuson J.K."/>
            <person name="James T.Y."/>
            <person name="O'Malley M.A."/>
            <person name="Stajich J.E."/>
            <person name="Spatafora J.W."/>
            <person name="Visel A."/>
            <person name="Grigoriev I.V."/>
        </authorList>
    </citation>
    <scope>NUCLEOTIDE SEQUENCE [LARGE SCALE GENOMIC DNA]</scope>
    <source>
        <strain evidence="6 7">NRRL 2496</strain>
    </source>
</reference>
<dbReference type="OMA" id="CVWYFPL"/>
<dbReference type="InterPro" id="IPR053911">
    <property type="entry name" value="PGAP2IP_TM_2nd"/>
</dbReference>
<feature type="transmembrane region" description="Helical" evidence="1">
    <location>
        <begin position="618"/>
        <end position="636"/>
    </location>
</feature>
<name>A0A1X2HE64_SYNRA</name>
<dbReference type="PANTHER" id="PTHR14859">
    <property type="entry name" value="CALCOFLUOR WHITE HYPERSENSITIVE PROTEIN PRECURSOR"/>
    <property type="match status" value="1"/>
</dbReference>
<dbReference type="InterPro" id="IPR051916">
    <property type="entry name" value="GPI-anchor_lipid_remodeler"/>
</dbReference>
<evidence type="ECO:0000313" key="7">
    <source>
        <dbReference type="Proteomes" id="UP000242180"/>
    </source>
</evidence>
<dbReference type="InParanoid" id="A0A1X2HE64"/>
<dbReference type="SUPFAM" id="SSF56219">
    <property type="entry name" value="DNase I-like"/>
    <property type="match status" value="1"/>
</dbReference>
<dbReference type="GO" id="GO:0006506">
    <property type="term" value="P:GPI anchor biosynthetic process"/>
    <property type="evidence" value="ECO:0007669"/>
    <property type="project" value="TreeGrafter"/>
</dbReference>
<dbReference type="Pfam" id="PF23022">
    <property type="entry name" value="6TM_1st_PGAP2IP"/>
    <property type="match status" value="1"/>
</dbReference>
<feature type="transmembrane region" description="Helical" evidence="1">
    <location>
        <begin position="305"/>
        <end position="323"/>
    </location>
</feature>
<dbReference type="Gene3D" id="3.60.10.10">
    <property type="entry name" value="Endonuclease/exonuclease/phosphatase"/>
    <property type="match status" value="1"/>
</dbReference>
<dbReference type="PANTHER" id="PTHR14859:SF1">
    <property type="entry name" value="PGAP2-INTERACTING PROTEIN"/>
    <property type="match status" value="1"/>
</dbReference>
<organism evidence="6 7">
    <name type="scientific">Syncephalastrum racemosum</name>
    <name type="common">Filamentous fungus</name>
    <dbReference type="NCBI Taxonomy" id="13706"/>
    <lineage>
        <taxon>Eukaryota</taxon>
        <taxon>Fungi</taxon>
        <taxon>Fungi incertae sedis</taxon>
        <taxon>Mucoromycota</taxon>
        <taxon>Mucoromycotina</taxon>
        <taxon>Mucoromycetes</taxon>
        <taxon>Mucorales</taxon>
        <taxon>Syncephalastraceae</taxon>
        <taxon>Syncephalastrum</taxon>
    </lineage>
</organism>
<evidence type="ECO:0000259" key="4">
    <source>
        <dbReference type="Pfam" id="PF23022"/>
    </source>
</evidence>
<feature type="transmembrane region" description="Helical" evidence="1">
    <location>
        <begin position="466"/>
        <end position="486"/>
    </location>
</feature>
<dbReference type="Pfam" id="PF23226">
    <property type="entry name" value="Exo_endo_phos_PGAP2IP"/>
    <property type="match status" value="1"/>
</dbReference>
<dbReference type="Pfam" id="PF23021">
    <property type="entry name" value="6TM_2nd_PGAP2IP"/>
    <property type="match status" value="1"/>
</dbReference>
<feature type="transmembrane region" description="Helical" evidence="1">
    <location>
        <begin position="531"/>
        <end position="549"/>
    </location>
</feature>
<dbReference type="FunCoup" id="A0A1X2HE64">
    <property type="interactions" value="180"/>
</dbReference>
<dbReference type="OrthoDB" id="68581at2759"/>
<feature type="transmembrane region" description="Helical" evidence="1">
    <location>
        <begin position="335"/>
        <end position="351"/>
    </location>
</feature>
<dbReference type="FunFam" id="3.60.10.10:FF:000031">
    <property type="entry name" value="Calcofluor white hypersensitive protein"/>
    <property type="match status" value="1"/>
</dbReference>
<dbReference type="Pfam" id="PF10277">
    <property type="entry name" value="Frag1"/>
    <property type="match status" value="1"/>
</dbReference>
<feature type="domain" description="PGAP2IP C-terminal nuclease-like" evidence="5">
    <location>
        <begin position="695"/>
        <end position="935"/>
    </location>
</feature>
<keyword evidence="1" id="KW-0472">Membrane</keyword>
<dbReference type="EMBL" id="MCGN01000004">
    <property type="protein sequence ID" value="ORY97211.1"/>
    <property type="molecule type" value="Genomic_DNA"/>
</dbReference>
<evidence type="ECO:0000256" key="1">
    <source>
        <dbReference type="SAM" id="Phobius"/>
    </source>
</evidence>
<feature type="transmembrane region" description="Helical" evidence="1">
    <location>
        <begin position="585"/>
        <end position="606"/>
    </location>
</feature>
<dbReference type="GO" id="GO:0016020">
    <property type="term" value="C:membrane"/>
    <property type="evidence" value="ECO:0007669"/>
    <property type="project" value="GOC"/>
</dbReference>
<dbReference type="InterPro" id="IPR053912">
    <property type="entry name" value="PGAP2IP_TM_1nd"/>
</dbReference>
<feature type="domain" description="PGAP2IP second transmembrane" evidence="3">
    <location>
        <begin position="465"/>
        <end position="639"/>
    </location>
</feature>
<dbReference type="InterPro" id="IPR036691">
    <property type="entry name" value="Endo/exonu/phosph_ase_sf"/>
</dbReference>
<dbReference type="GO" id="GO:0005783">
    <property type="term" value="C:endoplasmic reticulum"/>
    <property type="evidence" value="ECO:0007669"/>
    <property type="project" value="TreeGrafter"/>
</dbReference>
<dbReference type="STRING" id="13706.A0A1X2HE64"/>
<dbReference type="AlphaFoldDB" id="A0A1X2HE64"/>